<evidence type="ECO:0000313" key="3">
    <source>
        <dbReference type="EMBL" id="CAF4565673.1"/>
    </source>
</evidence>
<feature type="compositionally biased region" description="Basic residues" evidence="1">
    <location>
        <begin position="11"/>
        <end position="27"/>
    </location>
</feature>
<sequence length="63" mass="7310">HKSTRGSSNRRSSKRSKSTKKHRRKVLPKPSINELLGEESNQTDEQKKPKRVVKTGKRIDENK</sequence>
<name>A0A816E755_9BILA</name>
<gene>
    <name evidence="2" type="ORF">GPM918_LOCUS45237</name>
    <name evidence="3" type="ORF">SRO942_LOCUS47563</name>
</gene>
<evidence type="ECO:0000313" key="4">
    <source>
        <dbReference type="Proteomes" id="UP000663829"/>
    </source>
</evidence>
<organism evidence="2 4">
    <name type="scientific">Didymodactylos carnosus</name>
    <dbReference type="NCBI Taxonomy" id="1234261"/>
    <lineage>
        <taxon>Eukaryota</taxon>
        <taxon>Metazoa</taxon>
        <taxon>Spiralia</taxon>
        <taxon>Gnathifera</taxon>
        <taxon>Rotifera</taxon>
        <taxon>Eurotatoria</taxon>
        <taxon>Bdelloidea</taxon>
        <taxon>Philodinida</taxon>
        <taxon>Philodinidae</taxon>
        <taxon>Didymodactylos</taxon>
    </lineage>
</organism>
<protein>
    <submittedName>
        <fullName evidence="2">Uncharacterized protein</fullName>
    </submittedName>
</protein>
<comment type="caution">
    <text evidence="2">The sequence shown here is derived from an EMBL/GenBank/DDBJ whole genome shotgun (WGS) entry which is preliminary data.</text>
</comment>
<dbReference type="EMBL" id="CAJOBC010119057">
    <property type="protein sequence ID" value="CAF4565673.1"/>
    <property type="molecule type" value="Genomic_DNA"/>
</dbReference>
<feature type="non-terminal residue" evidence="2">
    <location>
        <position position="63"/>
    </location>
</feature>
<evidence type="ECO:0000256" key="1">
    <source>
        <dbReference type="SAM" id="MobiDB-lite"/>
    </source>
</evidence>
<feature type="region of interest" description="Disordered" evidence="1">
    <location>
        <begin position="1"/>
        <end position="63"/>
    </location>
</feature>
<accession>A0A816E755</accession>
<dbReference type="Proteomes" id="UP000663829">
    <property type="component" value="Unassembled WGS sequence"/>
</dbReference>
<reference evidence="2" key="1">
    <citation type="submission" date="2021-02" db="EMBL/GenBank/DDBJ databases">
        <authorList>
            <person name="Nowell W R."/>
        </authorList>
    </citation>
    <scope>NUCLEOTIDE SEQUENCE</scope>
</reference>
<feature type="compositionally biased region" description="Low complexity" evidence="1">
    <location>
        <begin position="1"/>
        <end position="10"/>
    </location>
</feature>
<proteinExistence type="predicted"/>
<feature type="non-terminal residue" evidence="2">
    <location>
        <position position="1"/>
    </location>
</feature>
<dbReference type="EMBL" id="CAJNOQ010049346">
    <property type="protein sequence ID" value="CAF1646140.1"/>
    <property type="molecule type" value="Genomic_DNA"/>
</dbReference>
<evidence type="ECO:0000313" key="2">
    <source>
        <dbReference type="EMBL" id="CAF1646140.1"/>
    </source>
</evidence>
<keyword evidence="4" id="KW-1185">Reference proteome</keyword>
<dbReference type="AlphaFoldDB" id="A0A816E755"/>
<dbReference type="Proteomes" id="UP000681722">
    <property type="component" value="Unassembled WGS sequence"/>
</dbReference>